<evidence type="ECO:0000256" key="1">
    <source>
        <dbReference type="SAM" id="Coils"/>
    </source>
</evidence>
<dbReference type="AlphaFoldDB" id="A0AA52EDU5"/>
<dbReference type="PANTHER" id="PTHR37299:SF1">
    <property type="entry name" value="STAGE 0 SPORULATION PROTEIN A HOMOLOG"/>
    <property type="match status" value="1"/>
</dbReference>
<feature type="transmembrane region" description="Helical" evidence="2">
    <location>
        <begin position="220"/>
        <end position="241"/>
    </location>
</feature>
<feature type="transmembrane region" description="Helical" evidence="2">
    <location>
        <begin position="354"/>
        <end position="371"/>
    </location>
</feature>
<organism evidence="5 6">
    <name type="scientific">Temperatibacter marinus</name>
    <dbReference type="NCBI Taxonomy" id="1456591"/>
    <lineage>
        <taxon>Bacteria</taxon>
        <taxon>Pseudomonadati</taxon>
        <taxon>Pseudomonadota</taxon>
        <taxon>Alphaproteobacteria</taxon>
        <taxon>Kordiimonadales</taxon>
        <taxon>Temperatibacteraceae</taxon>
        <taxon>Temperatibacter</taxon>
    </lineage>
</organism>
<keyword evidence="2" id="KW-0812">Transmembrane</keyword>
<evidence type="ECO:0000313" key="6">
    <source>
        <dbReference type="Proteomes" id="UP001268683"/>
    </source>
</evidence>
<feature type="coiled-coil region" evidence="1">
    <location>
        <begin position="374"/>
        <end position="401"/>
    </location>
</feature>
<dbReference type="SMART" id="SM00850">
    <property type="entry name" value="LytTR"/>
    <property type="match status" value="1"/>
</dbReference>
<keyword evidence="2" id="KW-1133">Transmembrane helix</keyword>
<evidence type="ECO:0000313" key="5">
    <source>
        <dbReference type="EMBL" id="WND02956.1"/>
    </source>
</evidence>
<feature type="transmembrane region" description="Helical" evidence="2">
    <location>
        <begin position="305"/>
        <end position="323"/>
    </location>
</feature>
<feature type="transmembrane region" description="Helical" evidence="2">
    <location>
        <begin position="281"/>
        <end position="299"/>
    </location>
</feature>
<dbReference type="EMBL" id="CP123872">
    <property type="protein sequence ID" value="WND02956.1"/>
    <property type="molecule type" value="Genomic_DNA"/>
</dbReference>
<dbReference type="PANTHER" id="PTHR37299">
    <property type="entry name" value="TRANSCRIPTIONAL REGULATOR-RELATED"/>
    <property type="match status" value="1"/>
</dbReference>
<dbReference type="RefSeq" id="WP_310798799.1">
    <property type="nucleotide sequence ID" value="NZ_CP123872.1"/>
</dbReference>
<feature type="domain" description="HTH LytTR-type" evidence="4">
    <location>
        <begin position="448"/>
        <end position="511"/>
    </location>
</feature>
<feature type="transmembrane region" description="Helical" evidence="2">
    <location>
        <begin position="189"/>
        <end position="208"/>
    </location>
</feature>
<keyword evidence="2" id="KW-0472">Membrane</keyword>
<accession>A0AA52EDU5</accession>
<dbReference type="KEGG" id="tmk:QGN29_01080"/>
<dbReference type="Gene3D" id="2.40.50.1020">
    <property type="entry name" value="LytTr DNA-binding domain"/>
    <property type="match status" value="1"/>
</dbReference>
<dbReference type="PROSITE" id="PS50930">
    <property type="entry name" value="HTH_LYTTR"/>
    <property type="match status" value="1"/>
</dbReference>
<evidence type="ECO:0000259" key="4">
    <source>
        <dbReference type="PROSITE" id="PS50930"/>
    </source>
</evidence>
<dbReference type="GO" id="GO:0000156">
    <property type="term" value="F:phosphorelay response regulator activity"/>
    <property type="evidence" value="ECO:0007669"/>
    <property type="project" value="InterPro"/>
</dbReference>
<name>A0AA52EDU5_9PROT</name>
<proteinExistence type="predicted"/>
<feature type="transmembrane region" description="Helical" evidence="2">
    <location>
        <begin position="253"/>
        <end position="271"/>
    </location>
</feature>
<dbReference type="Pfam" id="PF04397">
    <property type="entry name" value="LytTR"/>
    <property type="match status" value="1"/>
</dbReference>
<reference evidence="5" key="1">
    <citation type="submission" date="2023-04" db="EMBL/GenBank/DDBJ databases">
        <title>Complete genome sequence of Temperatibacter marinus.</title>
        <authorList>
            <person name="Rong J.-C."/>
            <person name="Yi M.-L."/>
            <person name="Zhao Q."/>
        </authorList>
    </citation>
    <scope>NUCLEOTIDE SEQUENCE</scope>
    <source>
        <strain evidence="5">NBRC 110045</strain>
    </source>
</reference>
<protein>
    <submittedName>
        <fullName evidence="5">LytTR family transcriptional regulator DNA-binding domain-containing protein</fullName>
    </submittedName>
</protein>
<dbReference type="InterPro" id="IPR007492">
    <property type="entry name" value="LytTR_DNA-bd_dom"/>
</dbReference>
<sequence length="512" mass="57328">MIRFILYMAALLSSLGMICEGLLAQVEGQSYNDALYFIDYQDVTVCKGSGEAAQAVDFNSTTCRQVFGGEINPQNRRIWVQTTINIPREFLDRVEPIGLFFSGKASGRFYIEDQLVGQSGRPSSTPQGEVPGKIDAVFYLKNEWLKAGKNRLIMDLSAHATLLELKRPLQFIAIGSLRDPSDFLLRRHLAALLPLGVLLVGVLFFGLITATEKGVPKSIFIPLVALFALGHLVAEVSRGILNYDWIYHDLRLILVQLFGFAAAFSLISYVIKEYWPARIKLFSLVSFFILLVPIGFVPGFDNKSFMVFVTACGLGVLFCMPVVRQHASARIMAGGLCLFAVAVLGMPYKILDIYYFYLVSALILILFVLETKKIQRLKRQIQEDKQRAVDLQQALEEEREQQAPAHIQIPQEGKVVIIQVSHINHCKAASDYTEIYRSGAPTVLASKSISGLHEELGSLFIRVHRSWIVNRHAIDKLIRDPSGSGVLTLKDKTKVPVSRRIMPNVRKELIKD</sequence>
<feature type="chain" id="PRO_5041332140" evidence="3">
    <location>
        <begin position="25"/>
        <end position="512"/>
    </location>
</feature>
<evidence type="ECO:0000256" key="2">
    <source>
        <dbReference type="SAM" id="Phobius"/>
    </source>
</evidence>
<feature type="transmembrane region" description="Helical" evidence="2">
    <location>
        <begin position="330"/>
        <end position="348"/>
    </location>
</feature>
<evidence type="ECO:0000256" key="3">
    <source>
        <dbReference type="SAM" id="SignalP"/>
    </source>
</evidence>
<keyword evidence="1" id="KW-0175">Coiled coil</keyword>
<gene>
    <name evidence="5" type="ORF">QGN29_01080</name>
</gene>
<keyword evidence="3" id="KW-0732">Signal</keyword>
<dbReference type="Proteomes" id="UP001268683">
    <property type="component" value="Chromosome"/>
</dbReference>
<keyword evidence="6" id="KW-1185">Reference proteome</keyword>
<feature type="signal peptide" evidence="3">
    <location>
        <begin position="1"/>
        <end position="24"/>
    </location>
</feature>
<dbReference type="InterPro" id="IPR046947">
    <property type="entry name" value="LytR-like"/>
</dbReference>
<keyword evidence="5" id="KW-0238">DNA-binding</keyword>
<dbReference type="GO" id="GO:0003677">
    <property type="term" value="F:DNA binding"/>
    <property type="evidence" value="ECO:0007669"/>
    <property type="project" value="UniProtKB-KW"/>
</dbReference>